<accession>A0A0K9PTF0</accession>
<dbReference type="STRING" id="29655.A0A0K9PTF0"/>
<keyword evidence="4 6" id="KW-0472">Membrane</keyword>
<evidence type="ECO:0000256" key="5">
    <source>
        <dbReference type="ARBA" id="ARBA00023180"/>
    </source>
</evidence>
<sequence length="427" mass="48470">MESGVSSSNGKKHVQQRKQRKRWVVPLIFASASIAIFLFSSSFFSSLYFLSPFAHSGDDNHGNHPVFVESKLRFINSNSSVATKNPIPRFAYLVSGSRGDGEALKRTLMAVYHPHNTYVLHLDLESSPSERLSLVAFVRDSPVFSQFGNVRVIVKANLVTYRGPTMVANTLHAAALLLKEGGDWDWFINLSASDYPLLTQDDLLYTFSFYPRHLNFIEHTSDIGWKEWHRAKPVIIDPGLYRLNKSDVFWITETRSLPTAFKLFTGSAWMMLTHDFMEYCIWGWDNLPRTVLMYYANFLSSPEGYFQTVICNAAEYRTSTVNTDLHLISWDNPPKQHPHFLNVEDFPKISNTTFPFARKFRADDPVLDVIDKELLHRKAGGFAAGGWMDGNEFIAVDLRPGPGAEKVKLLVDGLLAVQQHSDKNHCI</sequence>
<comment type="subcellular location">
    <subcellularLocation>
        <location evidence="1">Membrane</location>
        <topology evidence="1">Single-pass type II membrane protein</topology>
    </subcellularLocation>
</comment>
<reference evidence="8" key="1">
    <citation type="journal article" date="2016" name="Nature">
        <title>The genome of the seagrass Zostera marina reveals angiosperm adaptation to the sea.</title>
        <authorList>
            <person name="Olsen J.L."/>
            <person name="Rouze P."/>
            <person name="Verhelst B."/>
            <person name="Lin Y.-C."/>
            <person name="Bayer T."/>
            <person name="Collen J."/>
            <person name="Dattolo E."/>
            <person name="De Paoli E."/>
            <person name="Dittami S."/>
            <person name="Maumus F."/>
            <person name="Michel G."/>
            <person name="Kersting A."/>
            <person name="Lauritano C."/>
            <person name="Lohaus R."/>
            <person name="Toepel M."/>
            <person name="Tonon T."/>
            <person name="Vanneste K."/>
            <person name="Amirebrahimi M."/>
            <person name="Brakel J."/>
            <person name="Bostroem C."/>
            <person name="Chovatia M."/>
            <person name="Grimwood J."/>
            <person name="Jenkins J.W."/>
            <person name="Jueterbock A."/>
            <person name="Mraz A."/>
            <person name="Stam W.T."/>
            <person name="Tice H."/>
            <person name="Bornberg-Bauer E."/>
            <person name="Green P.J."/>
            <person name="Pearson G.A."/>
            <person name="Procaccini G."/>
            <person name="Duarte C.M."/>
            <person name="Schmutz J."/>
            <person name="Reusch T.B.H."/>
            <person name="Van de Peer Y."/>
        </authorList>
    </citation>
    <scope>NUCLEOTIDE SEQUENCE [LARGE SCALE GENOMIC DNA]</scope>
    <source>
        <strain evidence="8">cv. Finnish</strain>
    </source>
</reference>
<proteinExistence type="predicted"/>
<dbReference type="EMBL" id="LFYR01000671">
    <property type="protein sequence ID" value="KMZ71522.1"/>
    <property type="molecule type" value="Genomic_DNA"/>
</dbReference>
<keyword evidence="6" id="KW-0812">Transmembrane</keyword>
<protein>
    <submittedName>
        <fullName evidence="7">Xylosyltransferase, family GT14</fullName>
    </submittedName>
</protein>
<dbReference type="PANTHER" id="PTHR45719:SF5">
    <property type="entry name" value="BETA-GLUCURONOSYLTRANSFERASE GLCAT14B-LIKE"/>
    <property type="match status" value="1"/>
</dbReference>
<keyword evidence="8" id="KW-1185">Reference proteome</keyword>
<keyword evidence="5" id="KW-0325">Glycoprotein</keyword>
<keyword evidence="6" id="KW-1133">Transmembrane helix</keyword>
<name>A0A0K9PTF0_ZOSMR</name>
<evidence type="ECO:0000313" key="7">
    <source>
        <dbReference type="EMBL" id="KMZ71522.1"/>
    </source>
</evidence>
<evidence type="ECO:0000256" key="2">
    <source>
        <dbReference type="ARBA" id="ARBA00022676"/>
    </source>
</evidence>
<evidence type="ECO:0000256" key="3">
    <source>
        <dbReference type="ARBA" id="ARBA00022679"/>
    </source>
</evidence>
<dbReference type="PANTHER" id="PTHR45719">
    <property type="entry name" value="GLYCOSYLTRANSFERASE"/>
    <property type="match status" value="1"/>
</dbReference>
<keyword evidence="3 7" id="KW-0808">Transferase</keyword>
<evidence type="ECO:0000256" key="6">
    <source>
        <dbReference type="SAM" id="Phobius"/>
    </source>
</evidence>
<evidence type="ECO:0000256" key="4">
    <source>
        <dbReference type="ARBA" id="ARBA00023136"/>
    </source>
</evidence>
<evidence type="ECO:0000313" key="8">
    <source>
        <dbReference type="Proteomes" id="UP000036987"/>
    </source>
</evidence>
<comment type="caution">
    <text evidence="7">The sequence shown here is derived from an EMBL/GenBank/DDBJ whole genome shotgun (WGS) entry which is preliminary data.</text>
</comment>
<dbReference type="InterPro" id="IPR044610">
    <property type="entry name" value="GLCAT14A/B/C"/>
</dbReference>
<dbReference type="GO" id="GO:0016020">
    <property type="term" value="C:membrane"/>
    <property type="evidence" value="ECO:0007669"/>
    <property type="project" value="UniProtKB-SubCell"/>
</dbReference>
<evidence type="ECO:0000256" key="1">
    <source>
        <dbReference type="ARBA" id="ARBA00004606"/>
    </source>
</evidence>
<dbReference type="GO" id="GO:0015020">
    <property type="term" value="F:glucuronosyltransferase activity"/>
    <property type="evidence" value="ECO:0007669"/>
    <property type="project" value="InterPro"/>
</dbReference>
<gene>
    <name evidence="7" type="ORF">ZOSMA_17G00770</name>
</gene>
<feature type="transmembrane region" description="Helical" evidence="6">
    <location>
        <begin position="23"/>
        <end position="50"/>
    </location>
</feature>
<dbReference type="OrthoDB" id="2019572at2759"/>
<dbReference type="AlphaFoldDB" id="A0A0K9PTF0"/>
<organism evidence="7 8">
    <name type="scientific">Zostera marina</name>
    <name type="common">Eelgrass</name>
    <dbReference type="NCBI Taxonomy" id="29655"/>
    <lineage>
        <taxon>Eukaryota</taxon>
        <taxon>Viridiplantae</taxon>
        <taxon>Streptophyta</taxon>
        <taxon>Embryophyta</taxon>
        <taxon>Tracheophyta</taxon>
        <taxon>Spermatophyta</taxon>
        <taxon>Magnoliopsida</taxon>
        <taxon>Liliopsida</taxon>
        <taxon>Zosteraceae</taxon>
        <taxon>Zostera</taxon>
    </lineage>
</organism>
<keyword evidence="2" id="KW-0328">Glycosyltransferase</keyword>
<dbReference type="Pfam" id="PF02485">
    <property type="entry name" value="Branch"/>
    <property type="match status" value="1"/>
</dbReference>
<dbReference type="InterPro" id="IPR003406">
    <property type="entry name" value="Glyco_trans_14"/>
</dbReference>
<dbReference type="Proteomes" id="UP000036987">
    <property type="component" value="Unassembled WGS sequence"/>
</dbReference>